<reference evidence="1" key="1">
    <citation type="submission" date="2020-08" db="EMBL/GenBank/DDBJ databases">
        <title>Multicomponent nature underlies the extraordinary mechanical properties of spider dragline silk.</title>
        <authorList>
            <person name="Kono N."/>
            <person name="Nakamura H."/>
            <person name="Mori M."/>
            <person name="Yoshida Y."/>
            <person name="Ohtoshi R."/>
            <person name="Malay A.D."/>
            <person name="Moran D.A.P."/>
            <person name="Tomita M."/>
            <person name="Numata K."/>
            <person name="Arakawa K."/>
        </authorList>
    </citation>
    <scope>NUCLEOTIDE SEQUENCE</scope>
</reference>
<gene>
    <name evidence="1" type="ORF">NPIL_128881</name>
</gene>
<evidence type="ECO:0000313" key="1">
    <source>
        <dbReference type="EMBL" id="GFS33118.1"/>
    </source>
</evidence>
<dbReference type="AlphaFoldDB" id="A0A8X6I6P8"/>
<keyword evidence="2" id="KW-1185">Reference proteome</keyword>
<protein>
    <submittedName>
        <fullName evidence="1">Uncharacterized protein</fullName>
    </submittedName>
</protein>
<feature type="non-terminal residue" evidence="1">
    <location>
        <position position="68"/>
    </location>
</feature>
<evidence type="ECO:0000313" key="2">
    <source>
        <dbReference type="Proteomes" id="UP000887013"/>
    </source>
</evidence>
<organism evidence="1 2">
    <name type="scientific">Nephila pilipes</name>
    <name type="common">Giant wood spider</name>
    <name type="synonym">Nephila maculata</name>
    <dbReference type="NCBI Taxonomy" id="299642"/>
    <lineage>
        <taxon>Eukaryota</taxon>
        <taxon>Metazoa</taxon>
        <taxon>Ecdysozoa</taxon>
        <taxon>Arthropoda</taxon>
        <taxon>Chelicerata</taxon>
        <taxon>Arachnida</taxon>
        <taxon>Araneae</taxon>
        <taxon>Araneomorphae</taxon>
        <taxon>Entelegynae</taxon>
        <taxon>Araneoidea</taxon>
        <taxon>Nephilidae</taxon>
        <taxon>Nephila</taxon>
    </lineage>
</organism>
<dbReference type="Proteomes" id="UP000887013">
    <property type="component" value="Unassembled WGS sequence"/>
</dbReference>
<accession>A0A8X6I6P8</accession>
<name>A0A8X6I6P8_NEPPI</name>
<dbReference type="EMBL" id="BMAW01042215">
    <property type="protein sequence ID" value="GFS33118.1"/>
    <property type="molecule type" value="Genomic_DNA"/>
</dbReference>
<comment type="caution">
    <text evidence="1">The sequence shown here is derived from an EMBL/GenBank/DDBJ whole genome shotgun (WGS) entry which is preliminary data.</text>
</comment>
<proteinExistence type="predicted"/>
<sequence>MSCLNVNNTIVKDPNCLPRVEGSYIFMKKLLFHQIEKRDVDDCAFYKPLNKTNLKAYVSGTKQYCGLR</sequence>